<dbReference type="AlphaFoldDB" id="A0A0D1ZPB5"/>
<dbReference type="RefSeq" id="XP_016250052.1">
    <property type="nucleotide sequence ID" value="XM_016392533.1"/>
</dbReference>
<dbReference type="GeneID" id="27344817"/>
<sequence>MPRQLTFQGPSHQPRSCQVAADSISLKTLGRPRAASAKLACCTIVLSSPLSCSRLLGKVEAHLTRNCLENLQNDQSLGVNVRDMGTLFGVSETRCQQSLMAYTPSSLTHHSFRHRKVESQKFIAQKTILSNIPLGHSMRIFSMVSSFVSVQLSRGRHRI</sequence>
<dbReference type="Proteomes" id="UP000054466">
    <property type="component" value="Unassembled WGS sequence"/>
</dbReference>
<proteinExistence type="predicted"/>
<accession>A0A0D1ZPB5</accession>
<evidence type="ECO:0000313" key="1">
    <source>
        <dbReference type="EMBL" id="KIW29836.1"/>
    </source>
</evidence>
<dbReference type="VEuPathDB" id="FungiDB:PV07_05623"/>
<protein>
    <submittedName>
        <fullName evidence="1">Uncharacterized protein</fullName>
    </submittedName>
</protein>
<evidence type="ECO:0000313" key="2">
    <source>
        <dbReference type="Proteomes" id="UP000054466"/>
    </source>
</evidence>
<reference evidence="1 2" key="1">
    <citation type="submission" date="2015-01" db="EMBL/GenBank/DDBJ databases">
        <title>The Genome Sequence of Cladophialophora immunda CBS83496.</title>
        <authorList>
            <consortium name="The Broad Institute Genomics Platform"/>
            <person name="Cuomo C."/>
            <person name="de Hoog S."/>
            <person name="Gorbushina A."/>
            <person name="Stielow B."/>
            <person name="Teixiera M."/>
            <person name="Abouelleil A."/>
            <person name="Chapman S.B."/>
            <person name="Priest M."/>
            <person name="Young S.K."/>
            <person name="Wortman J."/>
            <person name="Nusbaum C."/>
            <person name="Birren B."/>
        </authorList>
    </citation>
    <scope>NUCLEOTIDE SEQUENCE [LARGE SCALE GENOMIC DNA]</scope>
    <source>
        <strain evidence="1 2">CBS 83496</strain>
    </source>
</reference>
<dbReference type="EMBL" id="KN847042">
    <property type="protein sequence ID" value="KIW29836.1"/>
    <property type="molecule type" value="Genomic_DNA"/>
</dbReference>
<gene>
    <name evidence="1" type="ORF">PV07_05623</name>
</gene>
<dbReference type="HOGENOM" id="CLU_1660545_0_0_1"/>
<name>A0A0D1ZPB5_9EURO</name>
<organism evidence="1 2">
    <name type="scientific">Cladophialophora immunda</name>
    <dbReference type="NCBI Taxonomy" id="569365"/>
    <lineage>
        <taxon>Eukaryota</taxon>
        <taxon>Fungi</taxon>
        <taxon>Dikarya</taxon>
        <taxon>Ascomycota</taxon>
        <taxon>Pezizomycotina</taxon>
        <taxon>Eurotiomycetes</taxon>
        <taxon>Chaetothyriomycetidae</taxon>
        <taxon>Chaetothyriales</taxon>
        <taxon>Herpotrichiellaceae</taxon>
        <taxon>Cladophialophora</taxon>
    </lineage>
</organism>
<keyword evidence="2" id="KW-1185">Reference proteome</keyword>